<reference evidence="1" key="5">
    <citation type="journal article" date="2021" name="G3 (Bethesda)">
        <title>Aegilops tauschii genome assembly Aet v5.0 features greater sequence contiguity and improved annotation.</title>
        <authorList>
            <person name="Wang L."/>
            <person name="Zhu T."/>
            <person name="Rodriguez J.C."/>
            <person name="Deal K.R."/>
            <person name="Dubcovsky J."/>
            <person name="McGuire P.E."/>
            <person name="Lux T."/>
            <person name="Spannagl M."/>
            <person name="Mayer K.F.X."/>
            <person name="Baldrich P."/>
            <person name="Meyers B.C."/>
            <person name="Huo N."/>
            <person name="Gu Y.Q."/>
            <person name="Zhou H."/>
            <person name="Devos K.M."/>
            <person name="Bennetzen J.L."/>
            <person name="Unver T."/>
            <person name="Budak H."/>
            <person name="Gulick P.J."/>
            <person name="Galiba G."/>
            <person name="Kalapos B."/>
            <person name="Nelson D.R."/>
            <person name="Li P."/>
            <person name="You F.M."/>
            <person name="Luo M.C."/>
            <person name="Dvorak J."/>
        </authorList>
    </citation>
    <scope>NUCLEOTIDE SEQUENCE [LARGE SCALE GENOMIC DNA]</scope>
    <source>
        <strain evidence="1">cv. AL8/78</strain>
    </source>
</reference>
<dbReference type="AlphaFoldDB" id="A0A453M7B2"/>
<dbReference type="EnsemblPlants" id="AET5Gv21076000.7">
    <property type="protein sequence ID" value="AET5Gv21076000.7"/>
    <property type="gene ID" value="AET5Gv21076000"/>
</dbReference>
<dbReference type="Proteomes" id="UP000015105">
    <property type="component" value="Chromosome 5D"/>
</dbReference>
<keyword evidence="2" id="KW-1185">Reference proteome</keyword>
<reference evidence="2" key="1">
    <citation type="journal article" date="2014" name="Science">
        <title>Ancient hybridizations among the ancestral genomes of bread wheat.</title>
        <authorList>
            <consortium name="International Wheat Genome Sequencing Consortium,"/>
            <person name="Marcussen T."/>
            <person name="Sandve S.R."/>
            <person name="Heier L."/>
            <person name="Spannagl M."/>
            <person name="Pfeifer M."/>
            <person name="Jakobsen K.S."/>
            <person name="Wulff B.B."/>
            <person name="Steuernagel B."/>
            <person name="Mayer K.F."/>
            <person name="Olsen O.A."/>
        </authorList>
    </citation>
    <scope>NUCLEOTIDE SEQUENCE [LARGE SCALE GENOMIC DNA]</scope>
    <source>
        <strain evidence="2">cv. AL8/78</strain>
    </source>
</reference>
<organism evidence="1 2">
    <name type="scientific">Aegilops tauschii subsp. strangulata</name>
    <name type="common">Goatgrass</name>
    <dbReference type="NCBI Taxonomy" id="200361"/>
    <lineage>
        <taxon>Eukaryota</taxon>
        <taxon>Viridiplantae</taxon>
        <taxon>Streptophyta</taxon>
        <taxon>Embryophyta</taxon>
        <taxon>Tracheophyta</taxon>
        <taxon>Spermatophyta</taxon>
        <taxon>Magnoliopsida</taxon>
        <taxon>Liliopsida</taxon>
        <taxon>Poales</taxon>
        <taxon>Poaceae</taxon>
        <taxon>BOP clade</taxon>
        <taxon>Pooideae</taxon>
        <taxon>Triticodae</taxon>
        <taxon>Triticeae</taxon>
        <taxon>Triticinae</taxon>
        <taxon>Aegilops</taxon>
    </lineage>
</organism>
<accession>A0A453M7B2</accession>
<dbReference type="Gramene" id="AET5Gv21076000.7">
    <property type="protein sequence ID" value="AET5Gv21076000.7"/>
    <property type="gene ID" value="AET5Gv21076000"/>
</dbReference>
<evidence type="ECO:0000313" key="2">
    <source>
        <dbReference type="Proteomes" id="UP000015105"/>
    </source>
</evidence>
<reference evidence="1" key="4">
    <citation type="submission" date="2019-03" db="UniProtKB">
        <authorList>
            <consortium name="EnsemblPlants"/>
        </authorList>
    </citation>
    <scope>IDENTIFICATION</scope>
</reference>
<reference evidence="1" key="3">
    <citation type="journal article" date="2017" name="Nature">
        <title>Genome sequence of the progenitor of the wheat D genome Aegilops tauschii.</title>
        <authorList>
            <person name="Luo M.C."/>
            <person name="Gu Y.Q."/>
            <person name="Puiu D."/>
            <person name="Wang H."/>
            <person name="Twardziok S.O."/>
            <person name="Deal K.R."/>
            <person name="Huo N."/>
            <person name="Zhu T."/>
            <person name="Wang L."/>
            <person name="Wang Y."/>
            <person name="McGuire P.E."/>
            <person name="Liu S."/>
            <person name="Long H."/>
            <person name="Ramasamy R.K."/>
            <person name="Rodriguez J.C."/>
            <person name="Van S.L."/>
            <person name="Yuan L."/>
            <person name="Wang Z."/>
            <person name="Xia Z."/>
            <person name="Xiao L."/>
            <person name="Anderson O.D."/>
            <person name="Ouyang S."/>
            <person name="Liang Y."/>
            <person name="Zimin A.V."/>
            <person name="Pertea G."/>
            <person name="Qi P."/>
            <person name="Bennetzen J.L."/>
            <person name="Dai X."/>
            <person name="Dawson M.W."/>
            <person name="Muller H.G."/>
            <person name="Kugler K."/>
            <person name="Rivarola-Duarte L."/>
            <person name="Spannagl M."/>
            <person name="Mayer K.F.X."/>
            <person name="Lu F.H."/>
            <person name="Bevan M.W."/>
            <person name="Leroy P."/>
            <person name="Li P."/>
            <person name="You F.M."/>
            <person name="Sun Q."/>
            <person name="Liu Z."/>
            <person name="Lyons E."/>
            <person name="Wicker T."/>
            <person name="Salzberg S.L."/>
            <person name="Devos K.M."/>
            <person name="Dvorak J."/>
        </authorList>
    </citation>
    <scope>NUCLEOTIDE SEQUENCE [LARGE SCALE GENOMIC DNA]</scope>
    <source>
        <strain evidence="1">cv. AL8/78</strain>
    </source>
</reference>
<name>A0A453M7B2_AEGTS</name>
<sequence>MLVIYNNSYVSFVRIKRLDGEDKQMKLKEACSLLQNSIFKKRLKAQLYRKLSRNFL</sequence>
<protein>
    <submittedName>
        <fullName evidence="1">Uncharacterized protein</fullName>
    </submittedName>
</protein>
<evidence type="ECO:0000313" key="1">
    <source>
        <dbReference type="EnsemblPlants" id="AET5Gv21076000.7"/>
    </source>
</evidence>
<reference evidence="2" key="2">
    <citation type="journal article" date="2017" name="Nat. Plants">
        <title>The Aegilops tauschii genome reveals multiple impacts of transposons.</title>
        <authorList>
            <person name="Zhao G."/>
            <person name="Zou C."/>
            <person name="Li K."/>
            <person name="Wang K."/>
            <person name="Li T."/>
            <person name="Gao L."/>
            <person name="Zhang X."/>
            <person name="Wang H."/>
            <person name="Yang Z."/>
            <person name="Liu X."/>
            <person name="Jiang W."/>
            <person name="Mao L."/>
            <person name="Kong X."/>
            <person name="Jiao Y."/>
            <person name="Jia J."/>
        </authorList>
    </citation>
    <scope>NUCLEOTIDE SEQUENCE [LARGE SCALE GENOMIC DNA]</scope>
    <source>
        <strain evidence="2">cv. AL8/78</strain>
    </source>
</reference>
<proteinExistence type="predicted"/>